<evidence type="ECO:0000256" key="1">
    <source>
        <dbReference type="SAM" id="Phobius"/>
    </source>
</evidence>
<feature type="transmembrane region" description="Helical" evidence="1">
    <location>
        <begin position="97"/>
        <end position="120"/>
    </location>
</feature>
<evidence type="ECO:0008006" key="4">
    <source>
        <dbReference type="Google" id="ProtNLM"/>
    </source>
</evidence>
<proteinExistence type="predicted"/>
<sequence>MPKTTVQKIIFGLLMSYFMAIGMEIYNTAINSGVPQLTGGFSALSYDVVHDALKEAAYMGIIVFVISELLGNRIGARFMMRHSAPEDPPYFRQLMRQAGTVTFMCPAMSLIASILFNIILAHHTFLDLPVIWIGTVLKNFPMAFFWNVFAAAPLARAVYDVLFQRRSRKVEGASR</sequence>
<keyword evidence="1" id="KW-0812">Transmembrane</keyword>
<dbReference type="AlphaFoldDB" id="A0A9D2NSE4"/>
<dbReference type="EMBL" id="DWWM01000052">
    <property type="protein sequence ID" value="HJC37069.1"/>
    <property type="molecule type" value="Genomic_DNA"/>
</dbReference>
<reference evidence="2" key="1">
    <citation type="journal article" date="2021" name="PeerJ">
        <title>Extensive microbial diversity within the chicken gut microbiome revealed by metagenomics and culture.</title>
        <authorList>
            <person name="Gilroy R."/>
            <person name="Ravi A."/>
            <person name="Getino M."/>
            <person name="Pursley I."/>
            <person name="Horton D.L."/>
            <person name="Alikhan N.F."/>
            <person name="Baker D."/>
            <person name="Gharbi K."/>
            <person name="Hall N."/>
            <person name="Watson M."/>
            <person name="Adriaenssens E.M."/>
            <person name="Foster-Nyarko E."/>
            <person name="Jarju S."/>
            <person name="Secka A."/>
            <person name="Antonio M."/>
            <person name="Oren A."/>
            <person name="Chaudhuri R.R."/>
            <person name="La Ragione R."/>
            <person name="Hildebrand F."/>
            <person name="Pallen M.J."/>
        </authorList>
    </citation>
    <scope>NUCLEOTIDE SEQUENCE</scope>
    <source>
        <strain evidence="2">CHK187-11901</strain>
    </source>
</reference>
<keyword evidence="1" id="KW-1133">Transmembrane helix</keyword>
<evidence type="ECO:0000313" key="3">
    <source>
        <dbReference type="Proteomes" id="UP000823896"/>
    </source>
</evidence>
<accession>A0A9D2NSE4</accession>
<reference evidence="2" key="2">
    <citation type="submission" date="2021-04" db="EMBL/GenBank/DDBJ databases">
        <authorList>
            <person name="Gilroy R."/>
        </authorList>
    </citation>
    <scope>NUCLEOTIDE SEQUENCE</scope>
    <source>
        <strain evidence="2">CHK187-11901</strain>
    </source>
</reference>
<keyword evidence="1" id="KW-0472">Membrane</keyword>
<evidence type="ECO:0000313" key="2">
    <source>
        <dbReference type="EMBL" id="HJC37069.1"/>
    </source>
</evidence>
<protein>
    <recommendedName>
        <fullName evidence="4">DUF2798 domain-containing protein</fullName>
    </recommendedName>
</protein>
<dbReference type="Proteomes" id="UP000823896">
    <property type="component" value="Unassembled WGS sequence"/>
</dbReference>
<feature type="transmembrane region" description="Helical" evidence="1">
    <location>
        <begin position="56"/>
        <end position="76"/>
    </location>
</feature>
<feature type="transmembrane region" description="Helical" evidence="1">
    <location>
        <begin position="9"/>
        <end position="26"/>
    </location>
</feature>
<organism evidence="2 3">
    <name type="scientific">Candidatus Merdibacter merdavium</name>
    <dbReference type="NCBI Taxonomy" id="2838692"/>
    <lineage>
        <taxon>Bacteria</taxon>
        <taxon>Bacillati</taxon>
        <taxon>Bacillota</taxon>
        <taxon>Erysipelotrichia</taxon>
        <taxon>Erysipelotrichales</taxon>
        <taxon>Erysipelotrichaceae</taxon>
        <taxon>Merdibacter</taxon>
    </lineage>
</organism>
<feature type="transmembrane region" description="Helical" evidence="1">
    <location>
        <begin position="140"/>
        <end position="159"/>
    </location>
</feature>
<gene>
    <name evidence="2" type="ORF">H9702_08085</name>
</gene>
<name>A0A9D2NSE4_9FIRM</name>
<comment type="caution">
    <text evidence="2">The sequence shown here is derived from an EMBL/GenBank/DDBJ whole genome shotgun (WGS) entry which is preliminary data.</text>
</comment>